<protein>
    <submittedName>
        <fullName evidence="2">Uncharacterized protein</fullName>
    </submittedName>
</protein>
<dbReference type="EMBL" id="KK583295">
    <property type="protein sequence ID" value="KDO21085.1"/>
    <property type="molecule type" value="Genomic_DNA"/>
</dbReference>
<feature type="compositionally biased region" description="Pro residues" evidence="1">
    <location>
        <begin position="205"/>
        <end position="219"/>
    </location>
</feature>
<evidence type="ECO:0000313" key="2">
    <source>
        <dbReference type="EMBL" id="KDO21085.1"/>
    </source>
</evidence>
<dbReference type="VEuPathDB" id="FungiDB:SPRG_13792"/>
<sequence length="321" mass="34911">MLRPTTQWQDALRDGDRATKSKLKPAHRASQPRPAKEPPREPSAAELLKAFAREMDAAKTPLATVDPSQAAKVSYVEPGARYELHPNTIAASPTSIMAPTSEPAPLLAPTPLSARPPPPRPLTAASSYIRPPQSPLSTLKTQRSLLHARVKSLGHALPESRTLHALRELGASVRSSTKILEATASETDHEASWLHEQRGLDIPRSLPPRPLPMPHPRPQLPTSAKDSWDANLADLATILSRYKHELEKLLDSSAAKAPPTTPTKQVASSLRPRCVDDSMWPLPASVSSGYRQKQDHLLHAGLHHRLWSSKSSIAASTTTSI</sequence>
<feature type="region of interest" description="Disordered" evidence="1">
    <location>
        <begin position="184"/>
        <end position="225"/>
    </location>
</feature>
<keyword evidence="3" id="KW-1185">Reference proteome</keyword>
<name>A0A067BW68_SAPPC</name>
<evidence type="ECO:0000313" key="3">
    <source>
        <dbReference type="Proteomes" id="UP000030745"/>
    </source>
</evidence>
<dbReference type="Proteomes" id="UP000030745">
    <property type="component" value="Unassembled WGS sequence"/>
</dbReference>
<organism evidence="2 3">
    <name type="scientific">Saprolegnia parasitica (strain CBS 223.65)</name>
    <dbReference type="NCBI Taxonomy" id="695850"/>
    <lineage>
        <taxon>Eukaryota</taxon>
        <taxon>Sar</taxon>
        <taxon>Stramenopiles</taxon>
        <taxon>Oomycota</taxon>
        <taxon>Saprolegniomycetes</taxon>
        <taxon>Saprolegniales</taxon>
        <taxon>Saprolegniaceae</taxon>
        <taxon>Saprolegnia</taxon>
    </lineage>
</organism>
<dbReference type="GeneID" id="24135646"/>
<feature type="region of interest" description="Disordered" evidence="1">
    <location>
        <begin position="93"/>
        <end position="137"/>
    </location>
</feature>
<dbReference type="AlphaFoldDB" id="A0A067BW68"/>
<feature type="region of interest" description="Disordered" evidence="1">
    <location>
        <begin position="1"/>
        <end position="44"/>
    </location>
</feature>
<feature type="compositionally biased region" description="Basic and acidic residues" evidence="1">
    <location>
        <begin position="186"/>
        <end position="201"/>
    </location>
</feature>
<accession>A0A067BW68</accession>
<evidence type="ECO:0000256" key="1">
    <source>
        <dbReference type="SAM" id="MobiDB-lite"/>
    </source>
</evidence>
<dbReference type="KEGG" id="spar:SPRG_13792"/>
<proteinExistence type="predicted"/>
<reference evidence="2 3" key="1">
    <citation type="journal article" date="2013" name="PLoS Genet.">
        <title>Distinctive expansion of potential virulence genes in the genome of the oomycete fish pathogen Saprolegnia parasitica.</title>
        <authorList>
            <person name="Jiang R.H."/>
            <person name="de Bruijn I."/>
            <person name="Haas B.J."/>
            <person name="Belmonte R."/>
            <person name="Lobach L."/>
            <person name="Christie J."/>
            <person name="van den Ackerveken G."/>
            <person name="Bottin A."/>
            <person name="Bulone V."/>
            <person name="Diaz-Moreno S.M."/>
            <person name="Dumas B."/>
            <person name="Fan L."/>
            <person name="Gaulin E."/>
            <person name="Govers F."/>
            <person name="Grenville-Briggs L.J."/>
            <person name="Horner N.R."/>
            <person name="Levin J.Z."/>
            <person name="Mammella M."/>
            <person name="Meijer H.J."/>
            <person name="Morris P."/>
            <person name="Nusbaum C."/>
            <person name="Oome S."/>
            <person name="Phillips A.J."/>
            <person name="van Rooyen D."/>
            <person name="Rzeszutek E."/>
            <person name="Saraiva M."/>
            <person name="Secombes C.J."/>
            <person name="Seidl M.F."/>
            <person name="Snel B."/>
            <person name="Stassen J.H."/>
            <person name="Sykes S."/>
            <person name="Tripathy S."/>
            <person name="van den Berg H."/>
            <person name="Vega-Arreguin J.C."/>
            <person name="Wawra S."/>
            <person name="Young S.K."/>
            <person name="Zeng Q."/>
            <person name="Dieguez-Uribeondo J."/>
            <person name="Russ C."/>
            <person name="Tyler B.M."/>
            <person name="van West P."/>
        </authorList>
    </citation>
    <scope>NUCLEOTIDE SEQUENCE [LARGE SCALE GENOMIC DNA]</scope>
    <source>
        <strain evidence="2 3">CBS 223.65</strain>
    </source>
</reference>
<dbReference type="OrthoDB" id="10499788at2759"/>
<feature type="compositionally biased region" description="Low complexity" evidence="1">
    <location>
        <begin position="98"/>
        <end position="113"/>
    </location>
</feature>
<dbReference type="RefSeq" id="XP_012208181.1">
    <property type="nucleotide sequence ID" value="XM_012352791.1"/>
</dbReference>
<gene>
    <name evidence="2" type="ORF">SPRG_13792</name>
</gene>